<evidence type="ECO:0000313" key="2">
    <source>
        <dbReference type="Proteomes" id="UP000184159"/>
    </source>
</evidence>
<dbReference type="AlphaFoldDB" id="A0A1M5A563"/>
<proteinExistence type="predicted"/>
<dbReference type="EMBL" id="FQUH01000007">
    <property type="protein sequence ID" value="SHF25237.1"/>
    <property type="molecule type" value="Genomic_DNA"/>
</dbReference>
<name>A0A1M5A563_VIBGA</name>
<dbReference type="RefSeq" id="WP_072958209.1">
    <property type="nucleotide sequence ID" value="NZ_FQUH01000007.1"/>
</dbReference>
<organism evidence="1 2">
    <name type="scientific">Vibrio gazogenes DSM 21264 = NBRC 103151</name>
    <dbReference type="NCBI Taxonomy" id="1123492"/>
    <lineage>
        <taxon>Bacteria</taxon>
        <taxon>Pseudomonadati</taxon>
        <taxon>Pseudomonadota</taxon>
        <taxon>Gammaproteobacteria</taxon>
        <taxon>Vibrionales</taxon>
        <taxon>Vibrionaceae</taxon>
        <taxon>Vibrio</taxon>
    </lineage>
</organism>
<gene>
    <name evidence="1" type="ORF">SAMN02745781_01809</name>
</gene>
<dbReference type="InterPro" id="IPR028957">
    <property type="entry name" value="Imm50"/>
</dbReference>
<dbReference type="Proteomes" id="UP000184159">
    <property type="component" value="Unassembled WGS sequence"/>
</dbReference>
<sequence>MWYEFATNRKMIDSMFPLGFELGKPELSSILIAGSDVKISLNCNKIPESYPKKWMEKEFNAIHVVIDFGHIVNLKYNGAGLGWIDDFFISGSGLDSEKSIKLITDTFEIECICKYLTIRNVEAYEDVRW</sequence>
<accession>A0A1M5A563</accession>
<protein>
    <submittedName>
        <fullName evidence="1">Immunity protein 50</fullName>
    </submittedName>
</protein>
<dbReference type="Pfam" id="PF15594">
    <property type="entry name" value="Imm50"/>
    <property type="match status" value="1"/>
</dbReference>
<evidence type="ECO:0000313" key="1">
    <source>
        <dbReference type="EMBL" id="SHF25237.1"/>
    </source>
</evidence>
<keyword evidence="2" id="KW-1185">Reference proteome</keyword>
<reference evidence="2" key="1">
    <citation type="submission" date="2016-11" db="EMBL/GenBank/DDBJ databases">
        <authorList>
            <person name="Varghese N."/>
            <person name="Submissions S."/>
        </authorList>
    </citation>
    <scope>NUCLEOTIDE SEQUENCE [LARGE SCALE GENOMIC DNA]</scope>
    <source>
        <strain evidence="2">DSM 21264</strain>
    </source>
</reference>